<accession>A0AAV2J047</accession>
<evidence type="ECO:0000256" key="4">
    <source>
        <dbReference type="ARBA" id="ARBA00022840"/>
    </source>
</evidence>
<dbReference type="Pfam" id="PF12937">
    <property type="entry name" value="F-box-like"/>
    <property type="match status" value="1"/>
</dbReference>
<name>A0AAV2J047_KNICA</name>
<dbReference type="EMBL" id="OZ035823">
    <property type="protein sequence ID" value="CAL1568719.1"/>
    <property type="molecule type" value="Genomic_DNA"/>
</dbReference>
<gene>
    <name evidence="7" type="ORF">KC01_LOCUS1284</name>
</gene>
<dbReference type="AlphaFoldDB" id="A0AAV2J047"/>
<dbReference type="PANTHER" id="PTHR11070:SF30">
    <property type="entry name" value="F-BOX DNA HELICASE 1"/>
    <property type="match status" value="1"/>
</dbReference>
<dbReference type="GO" id="GO:0043138">
    <property type="term" value="F:3'-5' DNA helicase activity"/>
    <property type="evidence" value="ECO:0007669"/>
    <property type="project" value="TreeGrafter"/>
</dbReference>
<evidence type="ECO:0000256" key="5">
    <source>
        <dbReference type="SAM" id="MobiDB-lite"/>
    </source>
</evidence>
<dbReference type="GO" id="GO:0005634">
    <property type="term" value="C:nucleus"/>
    <property type="evidence" value="ECO:0007669"/>
    <property type="project" value="TreeGrafter"/>
</dbReference>
<dbReference type="Pfam" id="PF13245">
    <property type="entry name" value="AAA_19"/>
    <property type="match status" value="1"/>
</dbReference>
<evidence type="ECO:0000256" key="2">
    <source>
        <dbReference type="ARBA" id="ARBA00022801"/>
    </source>
</evidence>
<dbReference type="Gene3D" id="1.20.1280.50">
    <property type="match status" value="1"/>
</dbReference>
<dbReference type="PROSITE" id="PS50181">
    <property type="entry name" value="FBOX"/>
    <property type="match status" value="1"/>
</dbReference>
<proteinExistence type="predicted"/>
<dbReference type="GO" id="GO:0031297">
    <property type="term" value="P:replication fork processing"/>
    <property type="evidence" value="ECO:0007669"/>
    <property type="project" value="TreeGrafter"/>
</dbReference>
<keyword evidence="2" id="KW-0378">Hydrolase</keyword>
<keyword evidence="3" id="KW-0347">Helicase</keyword>
<dbReference type="InterPro" id="IPR014017">
    <property type="entry name" value="DNA_helicase_UvrD-like_C"/>
</dbReference>
<protein>
    <recommendedName>
        <fullName evidence="6">F-box domain-containing protein</fullName>
    </recommendedName>
</protein>
<dbReference type="SMART" id="SM00256">
    <property type="entry name" value="FBOX"/>
    <property type="match status" value="1"/>
</dbReference>
<feature type="compositionally biased region" description="Polar residues" evidence="5">
    <location>
        <begin position="22"/>
        <end position="44"/>
    </location>
</feature>
<dbReference type="CDD" id="cd22095">
    <property type="entry name" value="F-box_FBXO18"/>
    <property type="match status" value="1"/>
</dbReference>
<dbReference type="SUPFAM" id="SSF81383">
    <property type="entry name" value="F-box domain"/>
    <property type="match status" value="1"/>
</dbReference>
<evidence type="ECO:0000313" key="7">
    <source>
        <dbReference type="EMBL" id="CAL1568719.1"/>
    </source>
</evidence>
<dbReference type="SUPFAM" id="SSF52540">
    <property type="entry name" value="P-loop containing nucleoside triphosphate hydrolases"/>
    <property type="match status" value="1"/>
</dbReference>
<keyword evidence="1" id="KW-0547">Nucleotide-binding</keyword>
<evidence type="ECO:0000256" key="3">
    <source>
        <dbReference type="ARBA" id="ARBA00022806"/>
    </source>
</evidence>
<evidence type="ECO:0000259" key="6">
    <source>
        <dbReference type="PROSITE" id="PS50181"/>
    </source>
</evidence>
<dbReference type="GO" id="GO:0003677">
    <property type="term" value="F:DNA binding"/>
    <property type="evidence" value="ECO:0007669"/>
    <property type="project" value="InterPro"/>
</dbReference>
<dbReference type="InterPro" id="IPR001810">
    <property type="entry name" value="F-box_dom"/>
</dbReference>
<dbReference type="GO" id="GO:0016787">
    <property type="term" value="F:hydrolase activity"/>
    <property type="evidence" value="ECO:0007669"/>
    <property type="project" value="UniProtKB-KW"/>
</dbReference>
<dbReference type="GO" id="GO:0005524">
    <property type="term" value="F:ATP binding"/>
    <property type="evidence" value="ECO:0007669"/>
    <property type="project" value="UniProtKB-KW"/>
</dbReference>
<dbReference type="Gene3D" id="3.40.50.300">
    <property type="entry name" value="P-loop containing nucleotide triphosphate hydrolases"/>
    <property type="match status" value="2"/>
</dbReference>
<dbReference type="Pfam" id="PF13361">
    <property type="entry name" value="UvrD_C"/>
    <property type="match status" value="1"/>
</dbReference>
<dbReference type="InterPro" id="IPR000212">
    <property type="entry name" value="DNA_helicase_UvrD/REP"/>
</dbReference>
<evidence type="ECO:0000313" key="8">
    <source>
        <dbReference type="Proteomes" id="UP001497482"/>
    </source>
</evidence>
<feature type="domain" description="F-box" evidence="6">
    <location>
        <begin position="220"/>
        <end position="269"/>
    </location>
</feature>
<keyword evidence="8" id="KW-1185">Reference proteome</keyword>
<dbReference type="InterPro" id="IPR036047">
    <property type="entry name" value="F-box-like_dom_sf"/>
</dbReference>
<organism evidence="7 8">
    <name type="scientific">Knipowitschia caucasica</name>
    <name type="common">Caucasian dwarf goby</name>
    <name type="synonym">Pomatoschistus caucasicus</name>
    <dbReference type="NCBI Taxonomy" id="637954"/>
    <lineage>
        <taxon>Eukaryota</taxon>
        <taxon>Metazoa</taxon>
        <taxon>Chordata</taxon>
        <taxon>Craniata</taxon>
        <taxon>Vertebrata</taxon>
        <taxon>Euteleostomi</taxon>
        <taxon>Actinopterygii</taxon>
        <taxon>Neopterygii</taxon>
        <taxon>Teleostei</taxon>
        <taxon>Neoteleostei</taxon>
        <taxon>Acanthomorphata</taxon>
        <taxon>Gobiaria</taxon>
        <taxon>Gobiiformes</taxon>
        <taxon>Gobioidei</taxon>
        <taxon>Gobiidae</taxon>
        <taxon>Gobiinae</taxon>
        <taxon>Knipowitschia</taxon>
    </lineage>
</organism>
<evidence type="ECO:0000256" key="1">
    <source>
        <dbReference type="ARBA" id="ARBA00022741"/>
    </source>
</evidence>
<dbReference type="InterPro" id="IPR027417">
    <property type="entry name" value="P-loop_NTPase"/>
</dbReference>
<keyword evidence="4" id="KW-0067">ATP-binding</keyword>
<dbReference type="PANTHER" id="PTHR11070">
    <property type="entry name" value="UVRD / RECB / PCRA DNA HELICASE FAMILY MEMBER"/>
    <property type="match status" value="1"/>
</dbReference>
<dbReference type="GO" id="GO:0000724">
    <property type="term" value="P:double-strand break repair via homologous recombination"/>
    <property type="evidence" value="ECO:0007669"/>
    <property type="project" value="TreeGrafter"/>
</dbReference>
<sequence>MEVAVKGKAKRKHLSASDCSELGQSPAGSSSLTQPHVLSLSQSARKPEKHQAPYTPKKRRKCASASSSPASHQKAINEYFSVTGVLSCSPNKLQEPCSSTNSTASRALFLKEDSNKDQDDDDDEDDDDVSLLAEALCPELCPFNEEDIDDTSLLTAENAHHNDPEKGEEIDYLQGITEEMFDDDFEASAIGVPAAEEDVEALPDAHFGLLGCSKTLLEPMGCVDDLPEEVLRHVLSLVPAQDLFRSVQHVCHRWRDIVQDPKFVPFKKKYFCYVMGESLTVQWVNDFFLQTIFKTTPDHSIRNLVILMAQHRLPPRFRPDDILNCVKTHRLFPQAEASIRLRIPVIQKQHSLGIQGSNPFAAMAVILLLSESVEDVQSLVSLVRSCLSYTAISEYLHHMALMLLALKREAGVHISSRLHYNIYYVLHLMENGPFAVTHDHSSRHPQINLTGEQQQVLSHDIQRDHVLKIMAFAGTGKTTTLVKYAEQRPHLRFLYVAFNRSVAKEAERRFPANVDCKTVHALAFKEVGVRYQTGRKLTCSMKPFSINMVLPKGRAGFRKSKIVMRTITTFLASIDEEIDLTHVPSWYLSKNRVQTPIDEAEKLLFLEDARYVWMQMKNVRQRSKEAFYMTHDGYLKMWQLSRPCLSHKYDVIFIDEAQDCTPAILDIMLSQSCGKILVGDPHQQIYTFRGAVNALDTVDHTHIFYLTQSFRFGAEIAYVGAAILKVCKNVQKILVGGKQKGGVSDESAAAVGDSVRKGVSPNQGKTAILSRTNVTVFSEAVKLTYANSKCRVHFVGGIQGIGLDRIQDIWNIMQDSKKLQDGQEYKATYIRDPFLRIFAKKSKNPFQALKQYADQTEDRELEAKLIIVEKFGNRIPEIVSKLKMCYEQDYVKADFILGTVHKAKGMEFDTVMVTDDFAKLPASRHNLRFHRSFVINEIQKDEWNLMYVAVTRAKSSLIISESIRRLLTLDGEYYLKSNMPLTLIKDKEPLPCCVDNCPNCITPGSAFIMSRRQINCTYGVSSGGPLCERCVWARIGPMAFLMTDDVLSMAEIPEHFQMARHHIMLFALF</sequence>
<feature type="region of interest" description="Disordered" evidence="5">
    <location>
        <begin position="1"/>
        <end position="74"/>
    </location>
</feature>
<dbReference type="Proteomes" id="UP001497482">
    <property type="component" value="Chromosome 1"/>
</dbReference>
<reference evidence="7 8" key="1">
    <citation type="submission" date="2024-04" db="EMBL/GenBank/DDBJ databases">
        <authorList>
            <person name="Waldvogel A.-M."/>
            <person name="Schoenle A."/>
        </authorList>
    </citation>
    <scope>NUCLEOTIDE SEQUENCE [LARGE SCALE GENOMIC DNA]</scope>
</reference>